<comment type="similarity">
    <text evidence="4">Belongs to the glycosyl hydrolase 18 family.</text>
</comment>
<protein>
    <submittedName>
        <fullName evidence="6">DgyrCDS4254</fullName>
    </submittedName>
</protein>
<dbReference type="PANTHER" id="PTHR11177:SF317">
    <property type="entry name" value="CHITINASE 12-RELATED"/>
    <property type="match status" value="1"/>
</dbReference>
<dbReference type="SUPFAM" id="SSF51445">
    <property type="entry name" value="(Trans)glycosidases"/>
    <property type="match status" value="1"/>
</dbReference>
<evidence type="ECO:0000256" key="3">
    <source>
        <dbReference type="RuleBase" id="RU000489"/>
    </source>
</evidence>
<sequence>MDPPKKSRKGYRQLKAVINENNPTADLLLAIGGATFSAENFSNMTKSSQLRYTFAKNLVAYARKYYFDGIDIDWEFPQEGEKDNFTGLLEDLRQEIDKEYGKSFDIVNGNLKKKLILSAAVTPSPYNVKYHKDIFFKYPLDSYDISALFRLLDQIHLMTYDLNHHEFISHHSRINTTEKDSSVTRQFAIELLLNEWLKYGNASKIFLGLPYYARTYTVKIPSIKSLDDPNLNVKIADIFGKNMSSGRGNPGLITKEQGILAYYEICELLKTKSDSQQKISEPYLYENLNVPFFTISRIKKNEGLNLQWIGYDDPESLAFKVNFAKSKGLGGVMIWAIDMDDFNGKSCGKLYPLSRSVYDAATGKNASEFLPNFHPAANSMIDQANKVLISFIFGIWFLTS</sequence>
<accession>A0A7I8VHV6</accession>
<dbReference type="InterPro" id="IPR011583">
    <property type="entry name" value="Chitinase_II/V-like_cat"/>
</dbReference>
<dbReference type="EMBL" id="CAJFCJ010000006">
    <property type="protein sequence ID" value="CAD5115260.1"/>
    <property type="molecule type" value="Genomic_DNA"/>
</dbReference>
<dbReference type="Proteomes" id="UP000549394">
    <property type="component" value="Unassembled WGS sequence"/>
</dbReference>
<evidence type="ECO:0000256" key="1">
    <source>
        <dbReference type="ARBA" id="ARBA00022801"/>
    </source>
</evidence>
<keyword evidence="7" id="KW-1185">Reference proteome</keyword>
<dbReference type="SMART" id="SM00636">
    <property type="entry name" value="Glyco_18"/>
    <property type="match status" value="1"/>
</dbReference>
<name>A0A7I8VHV6_9ANNE</name>
<dbReference type="GO" id="GO:0005975">
    <property type="term" value="P:carbohydrate metabolic process"/>
    <property type="evidence" value="ECO:0007669"/>
    <property type="project" value="InterPro"/>
</dbReference>
<dbReference type="InterPro" id="IPR029070">
    <property type="entry name" value="Chitinase_insertion_sf"/>
</dbReference>
<proteinExistence type="inferred from homology"/>
<gene>
    <name evidence="6" type="ORF">DGYR_LOCUS4013</name>
</gene>
<evidence type="ECO:0000313" key="7">
    <source>
        <dbReference type="Proteomes" id="UP000549394"/>
    </source>
</evidence>
<dbReference type="PROSITE" id="PS01095">
    <property type="entry name" value="GH18_1"/>
    <property type="match status" value="1"/>
</dbReference>
<dbReference type="GO" id="GO:0006032">
    <property type="term" value="P:chitin catabolic process"/>
    <property type="evidence" value="ECO:0007669"/>
    <property type="project" value="UniProtKB-ARBA"/>
</dbReference>
<evidence type="ECO:0000259" key="5">
    <source>
        <dbReference type="PROSITE" id="PS51910"/>
    </source>
</evidence>
<dbReference type="Gene3D" id="3.20.20.80">
    <property type="entry name" value="Glycosidases"/>
    <property type="match status" value="1"/>
</dbReference>
<dbReference type="GO" id="GO:0005576">
    <property type="term" value="C:extracellular region"/>
    <property type="evidence" value="ECO:0007669"/>
    <property type="project" value="TreeGrafter"/>
</dbReference>
<organism evidence="6 7">
    <name type="scientific">Dimorphilus gyrociliatus</name>
    <dbReference type="NCBI Taxonomy" id="2664684"/>
    <lineage>
        <taxon>Eukaryota</taxon>
        <taxon>Metazoa</taxon>
        <taxon>Spiralia</taxon>
        <taxon>Lophotrochozoa</taxon>
        <taxon>Annelida</taxon>
        <taxon>Polychaeta</taxon>
        <taxon>Polychaeta incertae sedis</taxon>
        <taxon>Dinophilidae</taxon>
        <taxon>Dimorphilus</taxon>
    </lineage>
</organism>
<dbReference type="OrthoDB" id="76388at2759"/>
<dbReference type="AlphaFoldDB" id="A0A7I8VHV6"/>
<dbReference type="PROSITE" id="PS51910">
    <property type="entry name" value="GH18_2"/>
    <property type="match status" value="1"/>
</dbReference>
<dbReference type="GO" id="GO:0008061">
    <property type="term" value="F:chitin binding"/>
    <property type="evidence" value="ECO:0007669"/>
    <property type="project" value="InterPro"/>
</dbReference>
<dbReference type="PANTHER" id="PTHR11177">
    <property type="entry name" value="CHITINASE"/>
    <property type="match status" value="1"/>
</dbReference>
<dbReference type="GO" id="GO:0004568">
    <property type="term" value="F:chitinase activity"/>
    <property type="evidence" value="ECO:0007669"/>
    <property type="project" value="UniProtKB-ARBA"/>
</dbReference>
<dbReference type="InterPro" id="IPR050314">
    <property type="entry name" value="Glycosyl_Hydrlase_18"/>
</dbReference>
<evidence type="ECO:0000256" key="2">
    <source>
        <dbReference type="ARBA" id="ARBA00023295"/>
    </source>
</evidence>
<evidence type="ECO:0000313" key="6">
    <source>
        <dbReference type="EMBL" id="CAD5115260.1"/>
    </source>
</evidence>
<dbReference type="Gene3D" id="3.10.50.10">
    <property type="match status" value="1"/>
</dbReference>
<feature type="domain" description="GH18" evidence="5">
    <location>
        <begin position="1"/>
        <end position="364"/>
    </location>
</feature>
<comment type="caution">
    <text evidence="6">The sequence shown here is derived from an EMBL/GenBank/DDBJ whole genome shotgun (WGS) entry which is preliminary data.</text>
</comment>
<dbReference type="InterPro" id="IPR001223">
    <property type="entry name" value="Glyco_hydro18_cat"/>
</dbReference>
<dbReference type="SUPFAM" id="SSF54556">
    <property type="entry name" value="Chitinase insertion domain"/>
    <property type="match status" value="1"/>
</dbReference>
<keyword evidence="2 3" id="KW-0326">Glycosidase</keyword>
<keyword evidence="1 3" id="KW-0378">Hydrolase</keyword>
<evidence type="ECO:0000256" key="4">
    <source>
        <dbReference type="RuleBase" id="RU004453"/>
    </source>
</evidence>
<dbReference type="InterPro" id="IPR017853">
    <property type="entry name" value="GH"/>
</dbReference>
<dbReference type="Pfam" id="PF00704">
    <property type="entry name" value="Glyco_hydro_18"/>
    <property type="match status" value="1"/>
</dbReference>
<dbReference type="InterPro" id="IPR001579">
    <property type="entry name" value="Glyco_hydro_18_chit_AS"/>
</dbReference>
<reference evidence="6 7" key="1">
    <citation type="submission" date="2020-08" db="EMBL/GenBank/DDBJ databases">
        <authorList>
            <person name="Hejnol A."/>
        </authorList>
    </citation>
    <scope>NUCLEOTIDE SEQUENCE [LARGE SCALE GENOMIC DNA]</scope>
</reference>